<dbReference type="SUPFAM" id="SSF49464">
    <property type="entry name" value="Carboxypeptidase regulatory domain-like"/>
    <property type="match status" value="4"/>
</dbReference>
<dbReference type="Gene3D" id="1.50.10.20">
    <property type="match status" value="1"/>
</dbReference>
<evidence type="ECO:0000256" key="5">
    <source>
        <dbReference type="ARBA" id="ARBA00023136"/>
    </source>
</evidence>
<dbReference type="CDD" id="cd00688">
    <property type="entry name" value="ISOPREN_C2_like"/>
    <property type="match status" value="1"/>
</dbReference>
<evidence type="ECO:0000313" key="7">
    <source>
        <dbReference type="Proteomes" id="UP000235916"/>
    </source>
</evidence>
<keyword evidence="3" id="KW-0732">Signal</keyword>
<organism evidence="6 7">
    <name type="scientific">Kinneretia aquatilis</name>
    <dbReference type="NCBI Taxonomy" id="2070761"/>
    <lineage>
        <taxon>Bacteria</taxon>
        <taxon>Pseudomonadati</taxon>
        <taxon>Pseudomonadota</taxon>
        <taxon>Betaproteobacteria</taxon>
        <taxon>Burkholderiales</taxon>
        <taxon>Sphaerotilaceae</taxon>
        <taxon>Roseateles</taxon>
    </lineage>
</organism>
<sequence>MRSQGQRRTFHALRSLWLVLVLLVLGLSEALAADAVDLSIQKAQAWLQAQLKPDGSFQSEARSTVHQAQAELALAFRAQGLAPPESVLNALSRGTASGLTEDVARSTWVFGGASAGPWLQSLRQRQGADGGFAAHADSQSSMLDSAFTLRTLPRALDDEATKALAYLLSNQAADGSWNSPPLSPIYLTAASLLGLREWASVKPQAAVAAAKAASYLLAQRSPEGVWSTADWLNAWVYLAVHDFSTAPAVQDMARTRLLAGQAIDGSWGQDPFATALAIQALSLSKQAPFNPSQSVLKLQLVDSESNAAVSGARIRLLGTVPASSSSDPRGHIEIRELASGSYDLLISHDAYADVSVQLQLLPGQVSNLGALRLARKKAGDSESTSLSGTVVDASTLTPIAGASIAWADGSASTVSDAGGQYKFDSMARGNLTLVVSKQGYISTAASLNTMAGGAHLFSPQLRPSTASSGSEAMGCRMFGRVTRASDAAPLAGALIRLSGANNKSTSSDTAGNYLIPQLVSGLTTVQVSRAGFDPATATATLACAGAPGFELSPSLHLSGTAPPGSNLASVTFSVRDFDTGLPLAGVAVQARPQDQAPLNSLSGADGRVSIEGLQQTSLLLRLSFAGYDDVLATVKIDALRPIELGGLQMRKSRAAIVRGTVFDAVTSLPLAGAKIQVAGSTLEASSDSAGRYLIAGLQAGSQVVTVSLDGYASASASMAVQAHGEALFSPSLSPIASVPGSGAQSCRLFGKLLRFRDGTPVQGASVRISGASNQQAISDSNGSYQIHGLSSGLASVSVEAQGHDTVTAGLGFACTAGAAIEFSPPLYETGSSPPDANSAGMSFQVIDAATDRPLPGLSVVVSPLGQSPRQVLTDVNGRFTVKGLKEATVQLELSPPGFDPVSLSYWVTPLRSQDLGQLRLRRQGSDAELSDLAVIRVQRHTAVTEVQTLALTGSLRVQISSMGRAGSPERVGLLAFHDRNGNGHYDKELDTVLGRSELAAGLAAGTATEIEVSVAGQLPFRDAPIHVLIDPDLQVPEVRRSNNMKSTAQAAELRPAIGSFNPLLKWHWDGATSIYPDYNQVMMAPVAGRILDTNGDGKIDASDHVSVAFTSFNRAGDTWRGDGVIRVVDGHTGVDQLSIKDSERPISAVGNLVLADLDGDGRPEIIGASQDYRVSVYRNDGSRWWTSQPVGPADGYPPSGGANVADLDGDGSPEILFGSSVFSAQGELKWQAPGISLETSEIRVAFPIAADLMGVGQQNLILGSSAFTAQGELLWRMGDGFAALADFDGNAIPSIAVVGGGKVSLLNRNGSVRWTVPLPGGGWGGPATIADVDGDGVPDIGVAGASAYTTFRKDGSVIWSRTSQDYSSQFTGSTVFDFDGDGSAELLYADELHLRAFKGSTGQVLWEIPNSSGTAHEYPLVLDIDADSHADLLVVSNDYYRPANATELMHGVRAFQDRGNSWVNTRQLWNQHAYSITNVNDDLSIPALPRSSWTAHNSFRANKRLDGAATEVPDLTGSYLRVDDRGAAGTSSLTVRVGNGGALSAPAGVAVAVFALGESNPRLLGVGRTSQALDSGQFEDLQLVLPGALSTVERLRVVVDDDGQGHQCCSDFDRSNNEVSVSLPGLTNAMTLSLSSDKPSYGPEDTVLLSARAGNTGSFAKRARVRASILTQDGTLVANLPLSELAEVPVQDGRSFELAWSVADAQPGGYRARAELQDSTGRVLDRAELEFSVQASPVSSLNALLRSDKRRYARGELIQLRSRVSNASTHTDWQGLIVQTEVRKSGVAQWQRSETVAQLGVRTQREFSYALTDVALPVGEHEAWLRVSDSSGLELASSTVKLTVLDVAQTGVGLSGQLQLQTEPVELGSSIALALTAFNREASPLVDLPLKLRLVDPANGSLRAEFGFTAQLAAQGSHASSIDWLSSGEPGKLLAVLSASINGREQLLDQRGLELVPPQVRLNFAQTLSSWQKVLVLSACRRAVDDVLGQCGAKPLPAEDAAALVRCDSQRNTALARYLEAQGLEHKITSTALEFSRELRSGLFSNYWVNEGAGGLREPLPSELKAALARGQGLVLEGLRLSTPQSLHACAGVSVQGAFANPTQTLTFAEQLFPAGVFTVSSQTVPLKAGPAAVVQARLGNADGVVSAQSTGGKTLALGFDWQATLLSQQADARWPGVLKKAFQHLRPAAPERASHLAGEVIQLSSVLRNELAPLKAQLLMTLPEGIQWLQSSQSPALELVNGRQRLRWQLDLAAQSEQTVDTRLRVLPGRSVLDVESEILVQKNGQYQPYQSKTLRIQVTELVDLIQEIKSGLTESGTPEPEQQALRQQVQTQLLRIEALLGASQYSSALTAALYVQARLPGLAASAGVTDSMARLVGAIAWLQHSAQETP</sequence>
<evidence type="ECO:0000256" key="3">
    <source>
        <dbReference type="ARBA" id="ARBA00022729"/>
    </source>
</evidence>
<dbReference type="InterPro" id="IPR013517">
    <property type="entry name" value="FG-GAP"/>
</dbReference>
<name>A0A2N8KU02_9BURK</name>
<evidence type="ECO:0000256" key="1">
    <source>
        <dbReference type="ARBA" id="ARBA00004167"/>
    </source>
</evidence>
<keyword evidence="7" id="KW-1185">Reference proteome</keyword>
<dbReference type="PANTHER" id="PTHR21419:SF23">
    <property type="entry name" value="PROTEIN DEFECTIVE IN EXINE FORMATION 1"/>
    <property type="match status" value="1"/>
</dbReference>
<dbReference type="SUPFAM" id="SSF48239">
    <property type="entry name" value="Terpenoid cyclases/Protein prenyltransferases"/>
    <property type="match status" value="1"/>
</dbReference>
<dbReference type="InterPro" id="IPR045232">
    <property type="entry name" value="FAM234"/>
</dbReference>
<dbReference type="GO" id="GO:0030246">
    <property type="term" value="F:carbohydrate binding"/>
    <property type="evidence" value="ECO:0007669"/>
    <property type="project" value="InterPro"/>
</dbReference>
<evidence type="ECO:0008006" key="8">
    <source>
        <dbReference type="Google" id="ProtNLM"/>
    </source>
</evidence>
<dbReference type="Gene3D" id="2.60.40.1120">
    <property type="entry name" value="Carboxypeptidase-like, regulatory domain"/>
    <property type="match status" value="4"/>
</dbReference>
<dbReference type="InterPro" id="IPR013784">
    <property type="entry name" value="Carb-bd-like_fold"/>
</dbReference>
<accession>A0A2N8KU02</accession>
<evidence type="ECO:0000256" key="2">
    <source>
        <dbReference type="ARBA" id="ARBA00022692"/>
    </source>
</evidence>
<keyword evidence="5" id="KW-0472">Membrane</keyword>
<gene>
    <name evidence="6" type="ORF">C1O66_04950</name>
</gene>
<dbReference type="Pfam" id="PF13715">
    <property type="entry name" value="CarbopepD_reg_2"/>
    <property type="match status" value="1"/>
</dbReference>
<dbReference type="SUPFAM" id="SSF69318">
    <property type="entry name" value="Integrin alpha N-terminal domain"/>
    <property type="match status" value="2"/>
</dbReference>
<dbReference type="Pfam" id="PF13620">
    <property type="entry name" value="CarboxypepD_reg"/>
    <property type="match status" value="4"/>
</dbReference>
<dbReference type="EMBL" id="POSP01000003">
    <property type="protein sequence ID" value="PND36948.1"/>
    <property type="molecule type" value="Genomic_DNA"/>
</dbReference>
<dbReference type="InterPro" id="IPR028994">
    <property type="entry name" value="Integrin_alpha_N"/>
</dbReference>
<protein>
    <recommendedName>
        <fullName evidence="8">CARDB domain-containing protein</fullName>
    </recommendedName>
</protein>
<dbReference type="Proteomes" id="UP000235916">
    <property type="component" value="Unassembled WGS sequence"/>
</dbReference>
<dbReference type="SUPFAM" id="SSF49452">
    <property type="entry name" value="Starch-binding domain-like"/>
    <property type="match status" value="1"/>
</dbReference>
<evidence type="ECO:0000313" key="6">
    <source>
        <dbReference type="EMBL" id="PND36948.1"/>
    </source>
</evidence>
<dbReference type="InterPro" id="IPR008930">
    <property type="entry name" value="Terpenoid_cyclase/PrenylTrfase"/>
</dbReference>
<reference evidence="6 7" key="1">
    <citation type="submission" date="2018-01" db="EMBL/GenBank/DDBJ databases">
        <title>Draft genome sequence of Paucibacter aquatile CR182 isolated from freshwater of the Nakdong River.</title>
        <authorList>
            <person name="Choi A."/>
            <person name="Chung E.J."/>
        </authorList>
    </citation>
    <scope>NUCLEOTIDE SEQUENCE [LARGE SCALE GENOMIC DNA]</scope>
    <source>
        <strain evidence="6 7">CR182</strain>
    </source>
</reference>
<dbReference type="Pfam" id="PF13517">
    <property type="entry name" value="FG-GAP_3"/>
    <property type="match status" value="1"/>
</dbReference>
<dbReference type="GO" id="GO:0016020">
    <property type="term" value="C:membrane"/>
    <property type="evidence" value="ECO:0007669"/>
    <property type="project" value="UniProtKB-SubCell"/>
</dbReference>
<keyword evidence="2" id="KW-0812">Transmembrane</keyword>
<dbReference type="InterPro" id="IPR008969">
    <property type="entry name" value="CarboxyPept-like_regulatory"/>
</dbReference>
<proteinExistence type="predicted"/>
<comment type="caution">
    <text evidence="6">The sequence shown here is derived from an EMBL/GenBank/DDBJ whole genome shotgun (WGS) entry which is preliminary data.</text>
</comment>
<dbReference type="PANTHER" id="PTHR21419">
    <property type="match status" value="1"/>
</dbReference>
<comment type="subcellular location">
    <subcellularLocation>
        <location evidence="1">Membrane</location>
        <topology evidence="1">Single-pass membrane protein</topology>
    </subcellularLocation>
</comment>
<evidence type="ECO:0000256" key="4">
    <source>
        <dbReference type="ARBA" id="ARBA00022989"/>
    </source>
</evidence>
<keyword evidence="4" id="KW-1133">Transmembrane helix</keyword>
<dbReference type="Gene3D" id="2.130.10.130">
    <property type="entry name" value="Integrin alpha, N-terminal"/>
    <property type="match status" value="1"/>
</dbReference>